<dbReference type="Pfam" id="PF05721">
    <property type="entry name" value="PhyH"/>
    <property type="match status" value="1"/>
</dbReference>
<reference evidence="1 2" key="1">
    <citation type="submission" date="2020-11" db="EMBL/GenBank/DDBJ databases">
        <title>A novel isolate from a Black sea contaminated sediment with potential to produce alkanes: Plantactinospora alkalitolerans sp. nov.</title>
        <authorList>
            <person name="Carro L."/>
            <person name="Veyisoglu A."/>
            <person name="Guven K."/>
            <person name="Schumann P."/>
            <person name="Klenk H.-P."/>
            <person name="Sahin N."/>
        </authorList>
    </citation>
    <scope>NUCLEOTIDE SEQUENCE [LARGE SCALE GENOMIC DNA]</scope>
    <source>
        <strain evidence="1 2">S1510</strain>
    </source>
</reference>
<dbReference type="PANTHER" id="PTHR20883:SF14">
    <property type="entry name" value="PHYTANOYL-COA DIOXYGENASE"/>
    <property type="match status" value="1"/>
</dbReference>
<dbReference type="Proteomes" id="UP000638560">
    <property type="component" value="Unassembled WGS sequence"/>
</dbReference>
<comment type="caution">
    <text evidence="1">The sequence shown here is derived from an EMBL/GenBank/DDBJ whole genome shotgun (WGS) entry which is preliminary data.</text>
</comment>
<keyword evidence="1" id="KW-0223">Dioxygenase</keyword>
<organism evidence="1 2">
    <name type="scientific">Plantactinospora alkalitolerans</name>
    <dbReference type="NCBI Taxonomy" id="2789879"/>
    <lineage>
        <taxon>Bacteria</taxon>
        <taxon>Bacillati</taxon>
        <taxon>Actinomycetota</taxon>
        <taxon>Actinomycetes</taxon>
        <taxon>Micromonosporales</taxon>
        <taxon>Micromonosporaceae</taxon>
        <taxon>Plantactinospora</taxon>
    </lineage>
</organism>
<dbReference type="RefSeq" id="WP_196203750.1">
    <property type="nucleotide sequence ID" value="NZ_JADPUN010000224.1"/>
</dbReference>
<protein>
    <submittedName>
        <fullName evidence="1">Phytanoyl-CoA dioxygenase family protein</fullName>
    </submittedName>
</protein>
<evidence type="ECO:0000313" key="2">
    <source>
        <dbReference type="Proteomes" id="UP000638560"/>
    </source>
</evidence>
<name>A0ABS0H175_9ACTN</name>
<gene>
    <name evidence="1" type="ORF">I0C86_25160</name>
</gene>
<proteinExistence type="predicted"/>
<accession>A0ABS0H175</accession>
<dbReference type="Gene3D" id="2.60.120.620">
    <property type="entry name" value="q2cbj1_9rhob like domain"/>
    <property type="match status" value="1"/>
</dbReference>
<dbReference type="EMBL" id="JADPUN010000224">
    <property type="protein sequence ID" value="MBF9132214.1"/>
    <property type="molecule type" value="Genomic_DNA"/>
</dbReference>
<sequence>MRELRRSADLVGDADAVRKHLVEDGYVYLPGFLDVDPIVRTQELIGKALVDVGWVTDPVTLTAARPDLAFTSDSFATVYPAVQRVEQFHRVALHPRILRLVSEVLDGEVFCHPARVLRVSPPSVASRMFTRAHQDFVVLHVATDVLTAWIPFTPTTPDCQGLRLIPGSHLDGFLPTDPAAGGARPLYLPVRPDDPRWATTDYQLGDVVLFHSLMVHAGGHNTSHSVRLSGDVRYQLTSEPMRAEFAHPHGWPRTPDWPELTADWADAGITEIPEEVELRPMPTDLPYGEYLRTLTAPPSALLNQRLRRTEEA</sequence>
<keyword evidence="1" id="KW-0560">Oxidoreductase</keyword>
<dbReference type="SUPFAM" id="SSF51197">
    <property type="entry name" value="Clavaminate synthase-like"/>
    <property type="match status" value="1"/>
</dbReference>
<dbReference type="PANTHER" id="PTHR20883">
    <property type="entry name" value="PHYTANOYL-COA DIOXYGENASE DOMAIN CONTAINING 1"/>
    <property type="match status" value="1"/>
</dbReference>
<dbReference type="InterPro" id="IPR008775">
    <property type="entry name" value="Phytyl_CoA_dOase-like"/>
</dbReference>
<keyword evidence="2" id="KW-1185">Reference proteome</keyword>
<dbReference type="GO" id="GO:0051213">
    <property type="term" value="F:dioxygenase activity"/>
    <property type="evidence" value="ECO:0007669"/>
    <property type="project" value="UniProtKB-KW"/>
</dbReference>
<evidence type="ECO:0000313" key="1">
    <source>
        <dbReference type="EMBL" id="MBF9132214.1"/>
    </source>
</evidence>